<reference evidence="2" key="1">
    <citation type="submission" date="2021-08" db="EMBL/GenBank/DDBJ databases">
        <title>WGS assembly of Ceratopteris richardii.</title>
        <authorList>
            <person name="Marchant D.B."/>
            <person name="Chen G."/>
            <person name="Jenkins J."/>
            <person name="Shu S."/>
            <person name="Leebens-Mack J."/>
            <person name="Grimwood J."/>
            <person name="Schmutz J."/>
            <person name="Soltis P."/>
            <person name="Soltis D."/>
            <person name="Chen Z.-H."/>
        </authorList>
    </citation>
    <scope>NUCLEOTIDE SEQUENCE</scope>
    <source>
        <strain evidence="2">Whitten #5841</strain>
        <tissue evidence="2">Leaf</tissue>
    </source>
</reference>
<sequence length="629" mass="72058">MTEKVDSGQLLSERDHAQLCDAYKCLHLIENNAIQSSKVRARCMEVNDLHANSKCFFDFLRAKRANSSISSLEFNGQILQDGNSIAQACTEHFEKLFAASFSTSDAWFTAIQEFLAYMPQIIDSRTADNCEKSITEDEVFMALQSLKNGKAPGLDGLAKEFVMAFSSSLKTLILEACNEIWSSQKMPFSFKQGKIKLIPKINGRLFAPFVIERSMHQGCPLSPLFYALASTPMFYLLEAKLNSNLIHGISVFGNSHVAVRFADDTFIFAKAEVENVQNILACLDPFSEASSLCINMRKSVLINIYARNFESLPWYGPKVDRGTVFWHLGYPLGINVPIKDKICWVLSFMQPYLMYYLLLLDWKKRHLQGFDRLIKDFLSNKKHNRALVLSAWRYVCQPKPRGGLGILHLHAHIMAQRTAFIMRITSSFKPLWTKIFWQLMENAVNLCSGIGLSIQVDSNFPFLHEYQVPLSIDFSDPWRDWLLAKHTRWWIGKANTFYLSLLSSNDITLQCNARWRLEKAPSWWHARFSLLWESSLIQDENIHVEDFHRSFHFGSFSLQTWVARCSMSPLGNSALGLVCSYIIWGGGIREIFFPPRPLVSILIRYVLQRLLQILFLIVFIVVEEKGSNS</sequence>
<evidence type="ECO:0000313" key="3">
    <source>
        <dbReference type="Proteomes" id="UP000825935"/>
    </source>
</evidence>
<feature type="domain" description="Reverse transcriptase" evidence="1">
    <location>
        <begin position="197"/>
        <end position="302"/>
    </location>
</feature>
<dbReference type="InterPro" id="IPR000477">
    <property type="entry name" value="RT_dom"/>
</dbReference>
<accession>A0A8T2VKB3</accession>
<dbReference type="OMA" id="QDENIHV"/>
<evidence type="ECO:0000313" key="2">
    <source>
        <dbReference type="EMBL" id="KAH7446564.1"/>
    </source>
</evidence>
<gene>
    <name evidence="2" type="ORF">KP509_01G062200</name>
</gene>
<dbReference type="Pfam" id="PF00078">
    <property type="entry name" value="RVT_1"/>
    <property type="match status" value="1"/>
</dbReference>
<dbReference type="PANTHER" id="PTHR31635:SF196">
    <property type="entry name" value="REVERSE TRANSCRIPTASE DOMAIN-CONTAINING PROTEIN-RELATED"/>
    <property type="match status" value="1"/>
</dbReference>
<proteinExistence type="predicted"/>
<dbReference type="PANTHER" id="PTHR31635">
    <property type="entry name" value="REVERSE TRANSCRIPTASE DOMAIN-CONTAINING PROTEIN-RELATED"/>
    <property type="match status" value="1"/>
</dbReference>
<evidence type="ECO:0000259" key="1">
    <source>
        <dbReference type="Pfam" id="PF00078"/>
    </source>
</evidence>
<dbReference type="EMBL" id="CM035406">
    <property type="protein sequence ID" value="KAH7446564.1"/>
    <property type="molecule type" value="Genomic_DNA"/>
</dbReference>
<keyword evidence="3" id="KW-1185">Reference proteome</keyword>
<organism evidence="2 3">
    <name type="scientific">Ceratopteris richardii</name>
    <name type="common">Triangle waterfern</name>
    <dbReference type="NCBI Taxonomy" id="49495"/>
    <lineage>
        <taxon>Eukaryota</taxon>
        <taxon>Viridiplantae</taxon>
        <taxon>Streptophyta</taxon>
        <taxon>Embryophyta</taxon>
        <taxon>Tracheophyta</taxon>
        <taxon>Polypodiopsida</taxon>
        <taxon>Polypodiidae</taxon>
        <taxon>Polypodiales</taxon>
        <taxon>Pteridineae</taxon>
        <taxon>Pteridaceae</taxon>
        <taxon>Parkerioideae</taxon>
        <taxon>Ceratopteris</taxon>
    </lineage>
</organism>
<dbReference type="OrthoDB" id="1432077at2759"/>
<name>A0A8T2VKB3_CERRI</name>
<protein>
    <recommendedName>
        <fullName evidence="1">Reverse transcriptase domain-containing protein</fullName>
    </recommendedName>
</protein>
<comment type="caution">
    <text evidence="2">The sequence shown here is derived from an EMBL/GenBank/DDBJ whole genome shotgun (WGS) entry which is preliminary data.</text>
</comment>
<dbReference type="AlphaFoldDB" id="A0A8T2VKB3"/>
<dbReference type="Proteomes" id="UP000825935">
    <property type="component" value="Chromosome 1"/>
</dbReference>